<evidence type="ECO:0000313" key="1">
    <source>
        <dbReference type="EMBL" id="CDD10305.1"/>
    </source>
</evidence>
<sequence length="72" mass="8145">MLGNVPIKTAARLMQKSEMFVRMGLRSGALPFGVAIHASSKKSWAYHISPAKFAEYMGITPLELEEEVWRYD</sequence>
<accession>R6WLJ7</accession>
<comment type="caution">
    <text evidence="1">The sequence shown here is derived from an EMBL/GenBank/DDBJ whole genome shotgun (WGS) entry which is preliminary data.</text>
</comment>
<dbReference type="RefSeq" id="WP_021720970.1">
    <property type="nucleotide sequence ID" value="NZ_FR892819.1"/>
</dbReference>
<gene>
    <name evidence="1" type="ORF">BN587_01938</name>
</gene>
<reference evidence="1" key="1">
    <citation type="submission" date="2012-11" db="EMBL/GenBank/DDBJ databases">
        <title>Dependencies among metagenomic species, viruses, plasmids and units of genetic variation.</title>
        <authorList>
            <person name="Nielsen H.B."/>
            <person name="Almeida M."/>
            <person name="Juncker A.S."/>
            <person name="Rasmussen S."/>
            <person name="Li J."/>
            <person name="Sunagawa S."/>
            <person name="Plichta D."/>
            <person name="Gautier L."/>
            <person name="Le Chatelier E."/>
            <person name="Peletier E."/>
            <person name="Bonde I."/>
            <person name="Nielsen T."/>
            <person name="Manichanh C."/>
            <person name="Arumugam M."/>
            <person name="Batto J."/>
            <person name="Santos M.B.Q.D."/>
            <person name="Blom N."/>
            <person name="Borruel N."/>
            <person name="Burgdorf K.S."/>
            <person name="Boumezbeur F."/>
            <person name="Casellas F."/>
            <person name="Dore J."/>
            <person name="Guarner F."/>
            <person name="Hansen T."/>
            <person name="Hildebrand F."/>
            <person name="Kaas R.S."/>
            <person name="Kennedy S."/>
            <person name="Kristiansen K."/>
            <person name="Kultima J.R."/>
            <person name="Leonard P."/>
            <person name="Levenez F."/>
            <person name="Lund O."/>
            <person name="Moumen B."/>
            <person name="Le Paslier D."/>
            <person name="Pons N."/>
            <person name="Pedersen O."/>
            <person name="Prifti E."/>
            <person name="Qin J."/>
            <person name="Raes J."/>
            <person name="Tap J."/>
            <person name="Tims S."/>
            <person name="Ussery D.W."/>
            <person name="Yamada T."/>
            <person name="MetaHit consortium"/>
            <person name="Renault P."/>
            <person name="Sicheritz-Ponten T."/>
            <person name="Bork P."/>
            <person name="Wang J."/>
            <person name="Brunak S."/>
            <person name="Ehrlich S.D."/>
        </authorList>
    </citation>
    <scope>NUCLEOTIDE SEQUENCE [LARGE SCALE GENOMIC DNA]</scope>
</reference>
<proteinExistence type="predicted"/>
<name>R6WLJ7_9FIRM</name>
<dbReference type="AlphaFoldDB" id="R6WLJ7"/>
<dbReference type="EMBL" id="CBGL010000029">
    <property type="protein sequence ID" value="CDD10305.1"/>
    <property type="molecule type" value="Genomic_DNA"/>
</dbReference>
<organism evidence="1">
    <name type="scientific">Phascolarctobacterium succinatutens CAG:287</name>
    <dbReference type="NCBI Taxonomy" id="1263101"/>
    <lineage>
        <taxon>Bacteria</taxon>
        <taxon>Bacillati</taxon>
        <taxon>Bacillota</taxon>
        <taxon>Negativicutes</taxon>
        <taxon>Acidaminococcales</taxon>
        <taxon>Acidaminococcaceae</taxon>
        <taxon>Phascolarctobacterium</taxon>
    </lineage>
</organism>
<protein>
    <submittedName>
        <fullName evidence="1">Uncharacterized protein</fullName>
    </submittedName>
</protein>
<dbReference type="HOGENOM" id="CLU_186196_1_0_9"/>
<dbReference type="Proteomes" id="UP000014937">
    <property type="component" value="Unassembled WGS sequence"/>
</dbReference>